<proteinExistence type="predicted"/>
<dbReference type="PANTHER" id="PTHR31964:SF113">
    <property type="entry name" value="USPA DOMAIN-CONTAINING PROTEIN"/>
    <property type="match status" value="1"/>
</dbReference>
<evidence type="ECO:0000313" key="2">
    <source>
        <dbReference type="EMBL" id="CAB4719246.1"/>
    </source>
</evidence>
<evidence type="ECO:0000313" key="3">
    <source>
        <dbReference type="EMBL" id="CAB4809240.1"/>
    </source>
</evidence>
<organism evidence="4">
    <name type="scientific">freshwater metagenome</name>
    <dbReference type="NCBI Taxonomy" id="449393"/>
    <lineage>
        <taxon>unclassified sequences</taxon>
        <taxon>metagenomes</taxon>
        <taxon>ecological metagenomes</taxon>
    </lineage>
</organism>
<dbReference type="InterPro" id="IPR006016">
    <property type="entry name" value="UspA"/>
</dbReference>
<protein>
    <submittedName>
        <fullName evidence="4">Unannotated protein</fullName>
    </submittedName>
</protein>
<dbReference type="EMBL" id="CAFBQW010000134">
    <property type="protein sequence ID" value="CAB5067438.1"/>
    <property type="molecule type" value="Genomic_DNA"/>
</dbReference>
<dbReference type="Gene3D" id="3.40.50.620">
    <property type="entry name" value="HUPs"/>
    <property type="match status" value="1"/>
</dbReference>
<dbReference type="EMBL" id="CAEZXS010000331">
    <property type="protein sequence ID" value="CAB4719246.1"/>
    <property type="molecule type" value="Genomic_DNA"/>
</dbReference>
<dbReference type="PANTHER" id="PTHR31964">
    <property type="entry name" value="ADENINE NUCLEOTIDE ALPHA HYDROLASES-LIKE SUPERFAMILY PROTEIN"/>
    <property type="match status" value="1"/>
</dbReference>
<dbReference type="InterPro" id="IPR006015">
    <property type="entry name" value="Universal_stress_UspA"/>
</dbReference>
<evidence type="ECO:0000259" key="1">
    <source>
        <dbReference type="Pfam" id="PF00582"/>
    </source>
</evidence>
<feature type="domain" description="UspA" evidence="1">
    <location>
        <begin position="4"/>
        <end position="140"/>
    </location>
</feature>
<dbReference type="AlphaFoldDB" id="A0A6J7N7B6"/>
<dbReference type="EMBL" id="CAFAAQ010000085">
    <property type="protein sequence ID" value="CAB4809240.1"/>
    <property type="molecule type" value="Genomic_DNA"/>
</dbReference>
<evidence type="ECO:0000313" key="4">
    <source>
        <dbReference type="EMBL" id="CAB4989047.1"/>
    </source>
</evidence>
<accession>A0A6J7N7B6</accession>
<gene>
    <name evidence="2" type="ORF">UFOPK2582_01847</name>
    <name evidence="3" type="ORF">UFOPK3046_01036</name>
    <name evidence="4" type="ORF">UFOPK3914_01489</name>
    <name evidence="5" type="ORF">UFOPK4173_01510</name>
    <name evidence="6" type="ORF">UFOPK4354_01208</name>
</gene>
<evidence type="ECO:0000313" key="5">
    <source>
        <dbReference type="EMBL" id="CAB5038242.1"/>
    </source>
</evidence>
<dbReference type="EMBL" id="CAFBPW010000206">
    <property type="protein sequence ID" value="CAB5038242.1"/>
    <property type="molecule type" value="Genomic_DNA"/>
</dbReference>
<sequence length="142" mass="14699">MAGIVVGVDGSEQSVSALRWAAKEAKLRGSVLHVVAVFSGAILSTGYEMATTDLSDYAAATNIMLGAAVDTVREFGDLEGVEVTTEVLEGHAGELLISTSKESDLLVVGSRGHGGFAGLLIGSVTTYTVNHAHCPVVVVRRK</sequence>
<evidence type="ECO:0000313" key="6">
    <source>
        <dbReference type="EMBL" id="CAB5067438.1"/>
    </source>
</evidence>
<name>A0A6J7N7B6_9ZZZZ</name>
<dbReference type="InterPro" id="IPR014729">
    <property type="entry name" value="Rossmann-like_a/b/a_fold"/>
</dbReference>
<reference evidence="4" key="1">
    <citation type="submission" date="2020-05" db="EMBL/GenBank/DDBJ databases">
        <authorList>
            <person name="Chiriac C."/>
            <person name="Salcher M."/>
            <person name="Ghai R."/>
            <person name="Kavagutti S V."/>
        </authorList>
    </citation>
    <scope>NUCLEOTIDE SEQUENCE</scope>
</reference>
<dbReference type="PRINTS" id="PR01438">
    <property type="entry name" value="UNVRSLSTRESS"/>
</dbReference>
<dbReference type="EMBL" id="CAFBOG010000157">
    <property type="protein sequence ID" value="CAB4989047.1"/>
    <property type="molecule type" value="Genomic_DNA"/>
</dbReference>
<dbReference type="Pfam" id="PF00582">
    <property type="entry name" value="Usp"/>
    <property type="match status" value="1"/>
</dbReference>
<dbReference type="SUPFAM" id="SSF52402">
    <property type="entry name" value="Adenine nucleotide alpha hydrolases-like"/>
    <property type="match status" value="1"/>
</dbReference>